<gene>
    <name evidence="1" type="ORF">HPB50_006770</name>
</gene>
<evidence type="ECO:0000313" key="2">
    <source>
        <dbReference type="Proteomes" id="UP000821845"/>
    </source>
</evidence>
<comment type="caution">
    <text evidence="1">The sequence shown here is derived from an EMBL/GenBank/DDBJ whole genome shotgun (WGS) entry which is preliminary data.</text>
</comment>
<protein>
    <submittedName>
        <fullName evidence="1">Uncharacterized protein</fullName>
    </submittedName>
</protein>
<organism evidence="1 2">
    <name type="scientific">Hyalomma asiaticum</name>
    <name type="common">Tick</name>
    <dbReference type="NCBI Taxonomy" id="266040"/>
    <lineage>
        <taxon>Eukaryota</taxon>
        <taxon>Metazoa</taxon>
        <taxon>Ecdysozoa</taxon>
        <taxon>Arthropoda</taxon>
        <taxon>Chelicerata</taxon>
        <taxon>Arachnida</taxon>
        <taxon>Acari</taxon>
        <taxon>Parasitiformes</taxon>
        <taxon>Ixodida</taxon>
        <taxon>Ixodoidea</taxon>
        <taxon>Ixodidae</taxon>
        <taxon>Hyalomminae</taxon>
        <taxon>Hyalomma</taxon>
    </lineage>
</organism>
<accession>A0ACB7SP46</accession>
<dbReference type="Proteomes" id="UP000821845">
    <property type="component" value="Chromosome 3"/>
</dbReference>
<evidence type="ECO:0000313" key="1">
    <source>
        <dbReference type="EMBL" id="KAH6935553.1"/>
    </source>
</evidence>
<sequence>MESHPVRQEATGAQRALTGADTSSMNGRSHAAARELCAPPRHRESPTASLPVVGEREYAECLRATPPRPAGVFDAAEPGESPRNKQRATRCAHPRSGTDCYGALLYISRPDSSGWCRIKPAVVTGQKTSPPSELP</sequence>
<reference evidence="1" key="1">
    <citation type="submission" date="2020-05" db="EMBL/GenBank/DDBJ databases">
        <title>Large-scale comparative analyses of tick genomes elucidate their genetic diversity and vector capacities.</title>
        <authorList>
            <person name="Jia N."/>
            <person name="Wang J."/>
            <person name="Shi W."/>
            <person name="Du L."/>
            <person name="Sun Y."/>
            <person name="Zhan W."/>
            <person name="Jiang J."/>
            <person name="Wang Q."/>
            <person name="Zhang B."/>
            <person name="Ji P."/>
            <person name="Sakyi L.B."/>
            <person name="Cui X."/>
            <person name="Yuan T."/>
            <person name="Jiang B."/>
            <person name="Yang W."/>
            <person name="Lam T.T.-Y."/>
            <person name="Chang Q."/>
            <person name="Ding S."/>
            <person name="Wang X."/>
            <person name="Zhu J."/>
            <person name="Ruan X."/>
            <person name="Zhao L."/>
            <person name="Wei J."/>
            <person name="Que T."/>
            <person name="Du C."/>
            <person name="Cheng J."/>
            <person name="Dai P."/>
            <person name="Han X."/>
            <person name="Huang E."/>
            <person name="Gao Y."/>
            <person name="Liu J."/>
            <person name="Shao H."/>
            <person name="Ye R."/>
            <person name="Li L."/>
            <person name="Wei W."/>
            <person name="Wang X."/>
            <person name="Wang C."/>
            <person name="Yang T."/>
            <person name="Huo Q."/>
            <person name="Li W."/>
            <person name="Guo W."/>
            <person name="Chen H."/>
            <person name="Zhou L."/>
            <person name="Ni X."/>
            <person name="Tian J."/>
            <person name="Zhou Y."/>
            <person name="Sheng Y."/>
            <person name="Liu T."/>
            <person name="Pan Y."/>
            <person name="Xia L."/>
            <person name="Li J."/>
            <person name="Zhao F."/>
            <person name="Cao W."/>
        </authorList>
    </citation>
    <scope>NUCLEOTIDE SEQUENCE</scope>
    <source>
        <strain evidence="1">Hyas-2018</strain>
    </source>
</reference>
<keyword evidence="2" id="KW-1185">Reference proteome</keyword>
<dbReference type="EMBL" id="CM023483">
    <property type="protein sequence ID" value="KAH6935553.1"/>
    <property type="molecule type" value="Genomic_DNA"/>
</dbReference>
<name>A0ACB7SP46_HYAAI</name>
<proteinExistence type="predicted"/>